<dbReference type="AlphaFoldDB" id="A0A2H3CBN8"/>
<gene>
    <name evidence="1" type="ORF">ARMGADRAFT_1092178</name>
</gene>
<dbReference type="Proteomes" id="UP000217790">
    <property type="component" value="Unassembled WGS sequence"/>
</dbReference>
<name>A0A2H3CBN8_ARMGA</name>
<dbReference type="EMBL" id="KZ293744">
    <property type="protein sequence ID" value="PBK80495.1"/>
    <property type="molecule type" value="Genomic_DNA"/>
</dbReference>
<dbReference type="InParanoid" id="A0A2H3CBN8"/>
<reference evidence="2" key="1">
    <citation type="journal article" date="2017" name="Nat. Ecol. Evol.">
        <title>Genome expansion and lineage-specific genetic innovations in the forest pathogenic fungi Armillaria.</title>
        <authorList>
            <person name="Sipos G."/>
            <person name="Prasanna A.N."/>
            <person name="Walter M.C."/>
            <person name="O'Connor E."/>
            <person name="Balint B."/>
            <person name="Krizsan K."/>
            <person name="Kiss B."/>
            <person name="Hess J."/>
            <person name="Varga T."/>
            <person name="Slot J."/>
            <person name="Riley R."/>
            <person name="Boka B."/>
            <person name="Rigling D."/>
            <person name="Barry K."/>
            <person name="Lee J."/>
            <person name="Mihaltcheva S."/>
            <person name="LaButti K."/>
            <person name="Lipzen A."/>
            <person name="Waldron R."/>
            <person name="Moloney N.M."/>
            <person name="Sperisen C."/>
            <person name="Kredics L."/>
            <person name="Vagvoelgyi C."/>
            <person name="Patrignani A."/>
            <person name="Fitzpatrick D."/>
            <person name="Nagy I."/>
            <person name="Doyle S."/>
            <person name="Anderson J.B."/>
            <person name="Grigoriev I.V."/>
            <person name="Gueldener U."/>
            <person name="Muensterkoetter M."/>
            <person name="Nagy L.G."/>
        </authorList>
    </citation>
    <scope>NUCLEOTIDE SEQUENCE [LARGE SCALE GENOMIC DNA]</scope>
    <source>
        <strain evidence="2">Ar21-2</strain>
    </source>
</reference>
<sequence>MPAVTSLLKRLRPPRARCMKKGILAIGLRLRYTLSLPRPPGQQACLLSHYHTRYPEPLPPPTNTVKIAVLDNEATPIRPPKSTSGDPLNIPDPSIHTPLLTARADIHLLPATESPLLPYSLHLIPSSNDCPCMPAQSRLSIDSESSAWHTVKETLMRART</sequence>
<protein>
    <submittedName>
        <fullName evidence="1">Uncharacterized protein</fullName>
    </submittedName>
</protein>
<accession>A0A2H3CBN8</accession>
<keyword evidence="2" id="KW-1185">Reference proteome</keyword>
<evidence type="ECO:0000313" key="2">
    <source>
        <dbReference type="Proteomes" id="UP000217790"/>
    </source>
</evidence>
<organism evidence="1 2">
    <name type="scientific">Armillaria gallica</name>
    <name type="common">Bulbous honey fungus</name>
    <name type="synonym">Armillaria bulbosa</name>
    <dbReference type="NCBI Taxonomy" id="47427"/>
    <lineage>
        <taxon>Eukaryota</taxon>
        <taxon>Fungi</taxon>
        <taxon>Dikarya</taxon>
        <taxon>Basidiomycota</taxon>
        <taxon>Agaricomycotina</taxon>
        <taxon>Agaricomycetes</taxon>
        <taxon>Agaricomycetidae</taxon>
        <taxon>Agaricales</taxon>
        <taxon>Marasmiineae</taxon>
        <taxon>Physalacriaceae</taxon>
        <taxon>Armillaria</taxon>
    </lineage>
</organism>
<evidence type="ECO:0000313" key="1">
    <source>
        <dbReference type="EMBL" id="PBK80495.1"/>
    </source>
</evidence>
<proteinExistence type="predicted"/>